<gene>
    <name evidence="2" type="ORF">BDV96DRAFT_651283</name>
</gene>
<feature type="compositionally biased region" description="Basic and acidic residues" evidence="1">
    <location>
        <begin position="47"/>
        <end position="121"/>
    </location>
</feature>
<sequence length="305" mass="35372">MTVIPGSDGFSSTLPDKSETSLPQRPARELGWRPGGSVGGFGYTLQRDTEKERRNRERRVRQSRETEERLAKEKEEQERLAKEMEQQERLVQEKEEQERIAKEKEQQERLVKEKAKTKLEQHNSVSSHSYRLVQEKEQQETLAKQTSDLAREAHKQQERAANAILRAKQRAETTEAVFQAVREIWAPSPWDTMSHAQNRTQPSVQQDHIWGPWPWESSPLLFPIYPYSRTHEELLADLRKDSTSLHAWLPRQSPWGPISPPEPKSAHTEILGEVTRLGNEEPRDTGTLFSAANFYWDVRSEVSMS</sequence>
<feature type="region of interest" description="Disordered" evidence="1">
    <location>
        <begin position="1"/>
        <end position="155"/>
    </location>
</feature>
<evidence type="ECO:0000256" key="1">
    <source>
        <dbReference type="SAM" id="MobiDB-lite"/>
    </source>
</evidence>
<dbReference type="AlphaFoldDB" id="A0A6A5YSK7"/>
<dbReference type="EMBL" id="ML977339">
    <property type="protein sequence ID" value="KAF2110135.1"/>
    <property type="molecule type" value="Genomic_DNA"/>
</dbReference>
<accession>A0A6A5YSK7</accession>
<dbReference type="Proteomes" id="UP000799770">
    <property type="component" value="Unassembled WGS sequence"/>
</dbReference>
<name>A0A6A5YSK7_9PLEO</name>
<reference evidence="2" key="1">
    <citation type="journal article" date="2020" name="Stud. Mycol.">
        <title>101 Dothideomycetes genomes: a test case for predicting lifestyles and emergence of pathogens.</title>
        <authorList>
            <person name="Haridas S."/>
            <person name="Albert R."/>
            <person name="Binder M."/>
            <person name="Bloem J."/>
            <person name="Labutti K."/>
            <person name="Salamov A."/>
            <person name="Andreopoulos B."/>
            <person name="Baker S."/>
            <person name="Barry K."/>
            <person name="Bills G."/>
            <person name="Bluhm B."/>
            <person name="Cannon C."/>
            <person name="Castanera R."/>
            <person name="Culley D."/>
            <person name="Daum C."/>
            <person name="Ezra D."/>
            <person name="Gonzalez J."/>
            <person name="Henrissat B."/>
            <person name="Kuo A."/>
            <person name="Liang C."/>
            <person name="Lipzen A."/>
            <person name="Lutzoni F."/>
            <person name="Magnuson J."/>
            <person name="Mondo S."/>
            <person name="Nolan M."/>
            <person name="Ohm R."/>
            <person name="Pangilinan J."/>
            <person name="Park H.-J."/>
            <person name="Ramirez L."/>
            <person name="Alfaro M."/>
            <person name="Sun H."/>
            <person name="Tritt A."/>
            <person name="Yoshinaga Y."/>
            <person name="Zwiers L.-H."/>
            <person name="Turgeon B."/>
            <person name="Goodwin S."/>
            <person name="Spatafora J."/>
            <person name="Crous P."/>
            <person name="Grigoriev I."/>
        </authorList>
    </citation>
    <scope>NUCLEOTIDE SEQUENCE</scope>
    <source>
        <strain evidence="2">CBS 627.86</strain>
    </source>
</reference>
<evidence type="ECO:0000313" key="2">
    <source>
        <dbReference type="EMBL" id="KAF2110135.1"/>
    </source>
</evidence>
<protein>
    <submittedName>
        <fullName evidence="2">Uncharacterized protein</fullName>
    </submittedName>
</protein>
<feature type="compositionally biased region" description="Polar residues" evidence="1">
    <location>
        <begin position="9"/>
        <end position="23"/>
    </location>
</feature>
<keyword evidence="3" id="KW-1185">Reference proteome</keyword>
<feature type="compositionally biased region" description="Gly residues" evidence="1">
    <location>
        <begin position="33"/>
        <end position="42"/>
    </location>
</feature>
<proteinExistence type="predicted"/>
<evidence type="ECO:0000313" key="3">
    <source>
        <dbReference type="Proteomes" id="UP000799770"/>
    </source>
</evidence>
<organism evidence="2 3">
    <name type="scientific">Lophiotrema nucula</name>
    <dbReference type="NCBI Taxonomy" id="690887"/>
    <lineage>
        <taxon>Eukaryota</taxon>
        <taxon>Fungi</taxon>
        <taxon>Dikarya</taxon>
        <taxon>Ascomycota</taxon>
        <taxon>Pezizomycotina</taxon>
        <taxon>Dothideomycetes</taxon>
        <taxon>Pleosporomycetidae</taxon>
        <taxon>Pleosporales</taxon>
        <taxon>Lophiotremataceae</taxon>
        <taxon>Lophiotrema</taxon>
    </lineage>
</organism>